<keyword evidence="2" id="KW-1185">Reference proteome</keyword>
<name>A0ACC2PVX2_9HYME</name>
<dbReference type="Proteomes" id="UP001239111">
    <property type="component" value="Chromosome 1"/>
</dbReference>
<accession>A0ACC2PVX2</accession>
<proteinExistence type="predicted"/>
<evidence type="ECO:0000313" key="1">
    <source>
        <dbReference type="EMBL" id="KAJ8686779.1"/>
    </source>
</evidence>
<gene>
    <name evidence="1" type="ORF">QAD02_022573</name>
</gene>
<protein>
    <submittedName>
        <fullName evidence="1">Uncharacterized protein</fullName>
    </submittedName>
</protein>
<reference evidence="1" key="1">
    <citation type="submission" date="2023-04" db="EMBL/GenBank/DDBJ databases">
        <title>A chromosome-level genome assembly of the parasitoid wasp Eretmocerus hayati.</title>
        <authorList>
            <person name="Zhong Y."/>
            <person name="Liu S."/>
            <person name="Liu Y."/>
        </authorList>
    </citation>
    <scope>NUCLEOTIDE SEQUENCE</scope>
    <source>
        <strain evidence="1">ZJU_SS_LIU_2023</strain>
    </source>
</reference>
<comment type="caution">
    <text evidence="1">The sequence shown here is derived from an EMBL/GenBank/DDBJ whole genome shotgun (WGS) entry which is preliminary data.</text>
</comment>
<evidence type="ECO:0000313" key="2">
    <source>
        <dbReference type="Proteomes" id="UP001239111"/>
    </source>
</evidence>
<organism evidence="1 2">
    <name type="scientific">Eretmocerus hayati</name>
    <dbReference type="NCBI Taxonomy" id="131215"/>
    <lineage>
        <taxon>Eukaryota</taxon>
        <taxon>Metazoa</taxon>
        <taxon>Ecdysozoa</taxon>
        <taxon>Arthropoda</taxon>
        <taxon>Hexapoda</taxon>
        <taxon>Insecta</taxon>
        <taxon>Pterygota</taxon>
        <taxon>Neoptera</taxon>
        <taxon>Endopterygota</taxon>
        <taxon>Hymenoptera</taxon>
        <taxon>Apocrita</taxon>
        <taxon>Proctotrupomorpha</taxon>
        <taxon>Chalcidoidea</taxon>
        <taxon>Aphelinidae</taxon>
        <taxon>Aphelininae</taxon>
        <taxon>Eretmocerus</taxon>
    </lineage>
</organism>
<dbReference type="EMBL" id="CM056741">
    <property type="protein sequence ID" value="KAJ8686779.1"/>
    <property type="molecule type" value="Genomic_DNA"/>
</dbReference>
<sequence length="166" mass="18539">MTSQQSPKAIKELRLPISRVKTIMKSSPQVEAISQDCLFLVAKATELFVHYLSVEGYQKSNRASSLEYKHLAEVVQTTDTLEFLREIMPRKITVRQFKEMMSEKNSDSSSDSDSDSQSDSESNSESDEKVENGNSSDSTHESHDKKNGNDSSDDSSDSDSDEEAKT</sequence>